<organism evidence="1 2">
    <name type="scientific">Bradyrhizobium valentinum</name>
    <dbReference type="NCBI Taxonomy" id="1518501"/>
    <lineage>
        <taxon>Bacteria</taxon>
        <taxon>Pseudomonadati</taxon>
        <taxon>Pseudomonadota</taxon>
        <taxon>Alphaproteobacteria</taxon>
        <taxon>Hyphomicrobiales</taxon>
        <taxon>Nitrobacteraceae</taxon>
        <taxon>Bradyrhizobium</taxon>
    </lineage>
</organism>
<comment type="caution">
    <text evidence="1">The sequence shown here is derived from an EMBL/GenBank/DDBJ whole genome shotgun (WGS) entry which is preliminary data.</text>
</comment>
<proteinExistence type="predicted"/>
<evidence type="ECO:0000313" key="1">
    <source>
        <dbReference type="EMBL" id="KRR14528.1"/>
    </source>
</evidence>
<sequence>MPNKSKADNAEALAKAGIPRRSWSKPEFCARHGISPGLYDKLKRLGLGPREKHVLDRIIITVEAEDEWLSEGKADSVKVDAA</sequence>
<evidence type="ECO:0008006" key="3">
    <source>
        <dbReference type="Google" id="ProtNLM"/>
    </source>
</evidence>
<evidence type="ECO:0000313" key="2">
    <source>
        <dbReference type="Proteomes" id="UP000051913"/>
    </source>
</evidence>
<protein>
    <recommendedName>
        <fullName evidence="3">DNA-binding protein</fullName>
    </recommendedName>
</protein>
<reference evidence="1 2" key="1">
    <citation type="submission" date="2014-03" db="EMBL/GenBank/DDBJ databases">
        <title>Bradyrhizobium valentinum sp. nov., isolated from effective nodules of Lupinus mariae-josephae, a lupine endemic of basic-lime soils in Eastern Spain.</title>
        <authorList>
            <person name="Duran D."/>
            <person name="Rey L."/>
            <person name="Navarro A."/>
            <person name="Busquets A."/>
            <person name="Imperial J."/>
            <person name="Ruiz-Argueso T."/>
        </authorList>
    </citation>
    <scope>NUCLEOTIDE SEQUENCE [LARGE SCALE GENOMIC DNA]</scope>
    <source>
        <strain evidence="1 2">LmjM3</strain>
    </source>
</reference>
<keyword evidence="2" id="KW-1185">Reference proteome</keyword>
<dbReference type="RefSeq" id="WP_057848394.1">
    <property type="nucleotide sequence ID" value="NZ_LLXX01000006.1"/>
</dbReference>
<name>A0A0R3MAT5_9BRAD</name>
<dbReference type="AlphaFoldDB" id="A0A0R3MAT5"/>
<accession>A0A0R3MAT5</accession>
<dbReference type="EMBL" id="LLXX01000006">
    <property type="protein sequence ID" value="KRR14528.1"/>
    <property type="molecule type" value="Genomic_DNA"/>
</dbReference>
<gene>
    <name evidence="1" type="ORF">CP49_25795</name>
</gene>
<dbReference type="Proteomes" id="UP000051913">
    <property type="component" value="Unassembled WGS sequence"/>
</dbReference>